<dbReference type="Gene3D" id="1.20.1250.20">
    <property type="entry name" value="MFS general substrate transporter like domains"/>
    <property type="match status" value="2"/>
</dbReference>
<evidence type="ECO:0000256" key="4">
    <source>
        <dbReference type="ARBA" id="ARBA00022989"/>
    </source>
</evidence>
<keyword evidence="9" id="KW-1185">Reference proteome</keyword>
<gene>
    <name evidence="8" type="ORF">M427DRAFT_113404</name>
</gene>
<feature type="transmembrane region" description="Helical" evidence="6">
    <location>
        <begin position="274"/>
        <end position="294"/>
    </location>
</feature>
<feature type="transmembrane region" description="Helical" evidence="6">
    <location>
        <begin position="81"/>
        <end position="99"/>
    </location>
</feature>
<feature type="transmembrane region" description="Helical" evidence="6">
    <location>
        <begin position="306"/>
        <end position="328"/>
    </location>
</feature>
<feature type="transmembrane region" description="Helical" evidence="6">
    <location>
        <begin position="366"/>
        <end position="388"/>
    </location>
</feature>
<dbReference type="EMBL" id="KQ965778">
    <property type="protein sequence ID" value="KXS13386.1"/>
    <property type="molecule type" value="Genomic_DNA"/>
</dbReference>
<keyword evidence="4 6" id="KW-1133">Transmembrane helix</keyword>
<feature type="transmembrane region" description="Helical" evidence="6">
    <location>
        <begin position="111"/>
        <end position="133"/>
    </location>
</feature>
<dbReference type="AlphaFoldDB" id="A0A139A9E6"/>
<dbReference type="STRING" id="1344416.A0A139A9E6"/>
<keyword evidence="2" id="KW-0813">Transport</keyword>
<evidence type="ECO:0000313" key="9">
    <source>
        <dbReference type="Proteomes" id="UP000070544"/>
    </source>
</evidence>
<comment type="subcellular location">
    <subcellularLocation>
        <location evidence="1">Membrane</location>
        <topology evidence="1">Multi-pass membrane protein</topology>
    </subcellularLocation>
</comment>
<dbReference type="InterPro" id="IPR036259">
    <property type="entry name" value="MFS_trans_sf"/>
</dbReference>
<protein>
    <submittedName>
        <fullName evidence="8">MFS general substrate transporter</fullName>
    </submittedName>
</protein>
<sequence>MADEKTAMAPGEETPAKFVPALTEEHQKSIIRKLDVRIIPWSSWLYLLNYLDRTNMSSVKIANSEAKNDVLTELHLTDADWQLAISIFFIGYIFLEIPSNLMIKRFGPSRWLARIIVSWGIVAMCLAFCQNLGGLVAARFMLGVCEAGYFPGMIFYFALWYSKKEIAMRFSLFYCSGQLAGAFGGLASYGISFMNGVGGYSGWRWIFIMEGIPSILSGILTWFILPDFPHTAKWLTDEEKAWCEGRMGANAPSAHSKHFDKKEFMEVMTNPHSYMYTFIYLSNNIASQALTFWLPTIIKNLGFTSTTALLLTVPPWICAYFISLTFSWNSDRTQRRVTHVVCAEAVFGIGLLLFATVPPSGAGLGVLYFACFVATAGSASFIPCVWAWRTSTASGTTGNAIASGLMNSFGNVGGAIGPFLFRSDWAPRYVPAFTITTCLTVVCMTLVITEDTWAKRDKARKAAAAAAAATTTESTSA</sequence>
<dbReference type="Pfam" id="PF07690">
    <property type="entry name" value="MFS_1"/>
    <property type="match status" value="1"/>
</dbReference>
<evidence type="ECO:0000256" key="6">
    <source>
        <dbReference type="SAM" id="Phobius"/>
    </source>
</evidence>
<evidence type="ECO:0000313" key="8">
    <source>
        <dbReference type="EMBL" id="KXS13386.1"/>
    </source>
</evidence>
<accession>A0A139A9E6</accession>
<dbReference type="PANTHER" id="PTHR43791:SF36">
    <property type="entry name" value="TRANSPORTER, PUTATIVE (AFU_ORTHOLOGUE AFUA_6G08340)-RELATED"/>
    <property type="match status" value="1"/>
</dbReference>
<feature type="transmembrane region" description="Helical" evidence="6">
    <location>
        <begin position="340"/>
        <end position="360"/>
    </location>
</feature>
<keyword evidence="3 6" id="KW-0812">Transmembrane</keyword>
<feature type="transmembrane region" description="Helical" evidence="6">
    <location>
        <begin position="139"/>
        <end position="159"/>
    </location>
</feature>
<evidence type="ECO:0000256" key="3">
    <source>
        <dbReference type="ARBA" id="ARBA00022692"/>
    </source>
</evidence>
<dbReference type="Proteomes" id="UP000070544">
    <property type="component" value="Unassembled WGS sequence"/>
</dbReference>
<feature type="transmembrane region" description="Helical" evidence="6">
    <location>
        <begin position="427"/>
        <end position="448"/>
    </location>
</feature>
<dbReference type="InterPro" id="IPR011701">
    <property type="entry name" value="MFS"/>
</dbReference>
<name>A0A139A9E6_GONPJ</name>
<dbReference type="SUPFAM" id="SSF103473">
    <property type="entry name" value="MFS general substrate transporter"/>
    <property type="match status" value="1"/>
</dbReference>
<feature type="domain" description="Major facilitator superfamily (MFS) profile" evidence="7">
    <location>
        <begin position="38"/>
        <end position="455"/>
    </location>
</feature>
<dbReference type="OrthoDB" id="2985014at2759"/>
<evidence type="ECO:0000259" key="7">
    <source>
        <dbReference type="PROSITE" id="PS50850"/>
    </source>
</evidence>
<feature type="transmembrane region" description="Helical" evidence="6">
    <location>
        <begin position="203"/>
        <end position="225"/>
    </location>
</feature>
<feature type="transmembrane region" description="Helical" evidence="6">
    <location>
        <begin position="171"/>
        <end position="191"/>
    </location>
</feature>
<dbReference type="PANTHER" id="PTHR43791">
    <property type="entry name" value="PERMEASE-RELATED"/>
    <property type="match status" value="1"/>
</dbReference>
<proteinExistence type="predicted"/>
<evidence type="ECO:0000256" key="1">
    <source>
        <dbReference type="ARBA" id="ARBA00004141"/>
    </source>
</evidence>
<dbReference type="InterPro" id="IPR020846">
    <property type="entry name" value="MFS_dom"/>
</dbReference>
<dbReference type="GO" id="GO:0022857">
    <property type="term" value="F:transmembrane transporter activity"/>
    <property type="evidence" value="ECO:0007669"/>
    <property type="project" value="InterPro"/>
</dbReference>
<dbReference type="PROSITE" id="PS50850">
    <property type="entry name" value="MFS"/>
    <property type="match status" value="1"/>
</dbReference>
<dbReference type="OMA" id="MLPCIHE"/>
<feature type="transmembrane region" description="Helical" evidence="6">
    <location>
        <begin position="400"/>
        <end position="421"/>
    </location>
</feature>
<evidence type="ECO:0000256" key="2">
    <source>
        <dbReference type="ARBA" id="ARBA00022448"/>
    </source>
</evidence>
<dbReference type="FunFam" id="1.20.1250.20:FF:000057">
    <property type="entry name" value="MFS general substrate transporter"/>
    <property type="match status" value="1"/>
</dbReference>
<evidence type="ECO:0000256" key="5">
    <source>
        <dbReference type="ARBA" id="ARBA00023136"/>
    </source>
</evidence>
<dbReference type="FunFam" id="1.20.1250.20:FF:000013">
    <property type="entry name" value="MFS general substrate transporter"/>
    <property type="match status" value="1"/>
</dbReference>
<keyword evidence="5 6" id="KW-0472">Membrane</keyword>
<dbReference type="GO" id="GO:0016020">
    <property type="term" value="C:membrane"/>
    <property type="evidence" value="ECO:0007669"/>
    <property type="project" value="UniProtKB-SubCell"/>
</dbReference>
<reference evidence="8 9" key="1">
    <citation type="journal article" date="2015" name="Genome Biol. Evol.">
        <title>Phylogenomic analyses indicate that early fungi evolved digesting cell walls of algal ancestors of land plants.</title>
        <authorList>
            <person name="Chang Y."/>
            <person name="Wang S."/>
            <person name="Sekimoto S."/>
            <person name="Aerts A.L."/>
            <person name="Choi C."/>
            <person name="Clum A."/>
            <person name="LaButti K.M."/>
            <person name="Lindquist E.A."/>
            <person name="Yee Ngan C."/>
            <person name="Ohm R.A."/>
            <person name="Salamov A.A."/>
            <person name="Grigoriev I.V."/>
            <person name="Spatafora J.W."/>
            <person name="Berbee M.L."/>
        </authorList>
    </citation>
    <scope>NUCLEOTIDE SEQUENCE [LARGE SCALE GENOMIC DNA]</scope>
    <source>
        <strain evidence="8 9">JEL478</strain>
    </source>
</reference>
<organism evidence="8 9">
    <name type="scientific">Gonapodya prolifera (strain JEL478)</name>
    <name type="common">Monoblepharis prolifera</name>
    <dbReference type="NCBI Taxonomy" id="1344416"/>
    <lineage>
        <taxon>Eukaryota</taxon>
        <taxon>Fungi</taxon>
        <taxon>Fungi incertae sedis</taxon>
        <taxon>Chytridiomycota</taxon>
        <taxon>Chytridiomycota incertae sedis</taxon>
        <taxon>Monoblepharidomycetes</taxon>
        <taxon>Monoblepharidales</taxon>
        <taxon>Gonapodyaceae</taxon>
        <taxon>Gonapodya</taxon>
    </lineage>
</organism>